<dbReference type="AlphaFoldDB" id="A0A0B6YB83"/>
<proteinExistence type="predicted"/>
<gene>
    <name evidence="1" type="primary">ORF20228</name>
</gene>
<accession>A0A0B6YB83</accession>
<protein>
    <submittedName>
        <fullName evidence="1">Uncharacterized protein</fullName>
    </submittedName>
</protein>
<organism evidence="1">
    <name type="scientific">Arion vulgaris</name>
    <dbReference type="NCBI Taxonomy" id="1028688"/>
    <lineage>
        <taxon>Eukaryota</taxon>
        <taxon>Metazoa</taxon>
        <taxon>Spiralia</taxon>
        <taxon>Lophotrochozoa</taxon>
        <taxon>Mollusca</taxon>
        <taxon>Gastropoda</taxon>
        <taxon>Heterobranchia</taxon>
        <taxon>Euthyneura</taxon>
        <taxon>Panpulmonata</taxon>
        <taxon>Eupulmonata</taxon>
        <taxon>Stylommatophora</taxon>
        <taxon>Helicina</taxon>
        <taxon>Arionoidea</taxon>
        <taxon>Arionidae</taxon>
        <taxon>Arion</taxon>
    </lineage>
</organism>
<sequence length="65" mass="7730">MKMWKTQNCLEQKLNRSTEDGQEQKRMVGSYYCPKCQRLERENYSRNNVCVNCLSNSLNNIHVNT</sequence>
<dbReference type="EMBL" id="HACG01006554">
    <property type="protein sequence ID" value="CEK53419.1"/>
    <property type="molecule type" value="Transcribed_RNA"/>
</dbReference>
<name>A0A0B6YB83_9EUPU</name>
<reference evidence="1" key="1">
    <citation type="submission" date="2014-12" db="EMBL/GenBank/DDBJ databases">
        <title>Insight into the proteome of Arion vulgaris.</title>
        <authorList>
            <person name="Aradska J."/>
            <person name="Bulat T."/>
            <person name="Smidak R."/>
            <person name="Sarate P."/>
            <person name="Gangsoo J."/>
            <person name="Sialana F."/>
            <person name="Bilban M."/>
            <person name="Lubec G."/>
        </authorList>
    </citation>
    <scope>NUCLEOTIDE SEQUENCE</scope>
    <source>
        <tissue evidence="1">Skin</tissue>
    </source>
</reference>
<evidence type="ECO:0000313" key="1">
    <source>
        <dbReference type="EMBL" id="CEK53419.1"/>
    </source>
</evidence>